<dbReference type="Gene3D" id="3.20.20.70">
    <property type="entry name" value="Aldolase class I"/>
    <property type="match status" value="1"/>
</dbReference>
<dbReference type="Proteomes" id="UP000323732">
    <property type="component" value="Unassembled WGS sequence"/>
</dbReference>
<organism evidence="8 9">
    <name type="scientific">Bacillus infantis</name>
    <dbReference type="NCBI Taxonomy" id="324767"/>
    <lineage>
        <taxon>Bacteria</taxon>
        <taxon>Bacillati</taxon>
        <taxon>Bacillota</taxon>
        <taxon>Bacilli</taxon>
        <taxon>Bacillales</taxon>
        <taxon>Bacillaceae</taxon>
        <taxon>Bacillus</taxon>
    </lineage>
</organism>
<accession>A0A5D4SM03</accession>
<dbReference type="InterPro" id="IPR011060">
    <property type="entry name" value="RibuloseP-bd_barrel"/>
</dbReference>
<dbReference type="GO" id="GO:0006053">
    <property type="term" value="P:N-acetylmannosamine catabolic process"/>
    <property type="evidence" value="ECO:0007669"/>
    <property type="project" value="TreeGrafter"/>
</dbReference>
<evidence type="ECO:0000256" key="4">
    <source>
        <dbReference type="ARBA" id="ARBA00007439"/>
    </source>
</evidence>
<comment type="function">
    <text evidence="2 7">Converts N-acetylmannosamine-6-phosphate (ManNAc-6-P) to N-acetylglucosamine-6-phosphate (GlcNAc-6-P).</text>
</comment>
<dbReference type="PANTHER" id="PTHR36204:SF1">
    <property type="entry name" value="N-ACETYLMANNOSAMINE-6-PHOSPHATE 2-EPIMERASE-RELATED"/>
    <property type="match status" value="1"/>
</dbReference>
<dbReference type="HAMAP" id="MF_01235">
    <property type="entry name" value="ManNAc6P_epimer"/>
    <property type="match status" value="1"/>
</dbReference>
<dbReference type="GO" id="GO:0005975">
    <property type="term" value="P:carbohydrate metabolic process"/>
    <property type="evidence" value="ECO:0007669"/>
    <property type="project" value="UniProtKB-UniRule"/>
</dbReference>
<comment type="similarity">
    <text evidence="4 7">Belongs to the NanE family.</text>
</comment>
<keyword evidence="6 7" id="KW-0119">Carbohydrate metabolism</keyword>
<dbReference type="FunFam" id="3.20.20.70:FF:000035">
    <property type="entry name" value="Putative N-acetylmannosamine-6-phosphate 2-epimerase"/>
    <property type="match status" value="1"/>
</dbReference>
<dbReference type="SUPFAM" id="SSF51366">
    <property type="entry name" value="Ribulose-phoshate binding barrel"/>
    <property type="match status" value="1"/>
</dbReference>
<reference evidence="8 9" key="1">
    <citation type="submission" date="2019-08" db="EMBL/GenBank/DDBJ databases">
        <title>Bacillus genomes from the desert of Cuatro Cienegas, Coahuila.</title>
        <authorList>
            <person name="Olmedo-Alvarez G."/>
        </authorList>
    </citation>
    <scope>NUCLEOTIDE SEQUENCE [LARGE SCALE GENOMIC DNA]</scope>
    <source>
        <strain evidence="8 9">CH37_1T</strain>
    </source>
</reference>
<dbReference type="UniPathway" id="UPA00629">
    <property type="reaction ID" value="UER00682"/>
</dbReference>
<dbReference type="EC" id="5.1.3.9" evidence="7"/>
<dbReference type="AlphaFoldDB" id="A0A5D4SM03"/>
<proteinExistence type="inferred from homology"/>
<comment type="catalytic activity">
    <reaction evidence="1 7">
        <text>an N-acyl-D-glucosamine 6-phosphate = an N-acyl-D-mannosamine 6-phosphate</text>
        <dbReference type="Rhea" id="RHEA:23932"/>
        <dbReference type="ChEBI" id="CHEBI:57599"/>
        <dbReference type="ChEBI" id="CHEBI:57666"/>
        <dbReference type="EC" id="5.1.3.9"/>
    </reaction>
</comment>
<sequence>MDSILENLKGGLIVSCQALEHEPLYGSSMMGKMALAAAEGGAAAIRANTGPDIIEIKKMVELPVVGLVKRNYVDSEIYITPTLREVHEAVEAGADIIAFDATGRVRPEGQVLTDFIKEIRQCYPGHLLMADISTLVEGILAARLGVDLISTTLCGYTPYTAHIGTFCKHLLAELLQKTDVPIIAEGRISTPSLASECIKIGAHAVVVGSAITRPQEITKSFVREMNS</sequence>
<evidence type="ECO:0000256" key="2">
    <source>
        <dbReference type="ARBA" id="ARBA00002147"/>
    </source>
</evidence>
<dbReference type="PANTHER" id="PTHR36204">
    <property type="entry name" value="N-ACETYLMANNOSAMINE-6-PHOSPHATE 2-EPIMERASE-RELATED"/>
    <property type="match status" value="1"/>
</dbReference>
<dbReference type="CDD" id="cd04729">
    <property type="entry name" value="NanE"/>
    <property type="match status" value="1"/>
</dbReference>
<dbReference type="NCBIfam" id="NF002231">
    <property type="entry name" value="PRK01130.1"/>
    <property type="match status" value="1"/>
</dbReference>
<gene>
    <name evidence="7" type="primary">nanE</name>
    <name evidence="8" type="ORF">FZD47_16935</name>
</gene>
<evidence type="ECO:0000256" key="6">
    <source>
        <dbReference type="ARBA" id="ARBA00023277"/>
    </source>
</evidence>
<evidence type="ECO:0000313" key="8">
    <source>
        <dbReference type="EMBL" id="TYS63324.1"/>
    </source>
</evidence>
<comment type="pathway">
    <text evidence="3 7">Amino-sugar metabolism; N-acetylneuraminate degradation; D-fructose 6-phosphate from N-acetylneuraminate: step 3/5.</text>
</comment>
<dbReference type="GO" id="GO:0005829">
    <property type="term" value="C:cytosol"/>
    <property type="evidence" value="ECO:0007669"/>
    <property type="project" value="TreeGrafter"/>
</dbReference>
<dbReference type="RefSeq" id="WP_101547575.1">
    <property type="nucleotide sequence ID" value="NZ_VTES01000004.1"/>
</dbReference>
<dbReference type="GO" id="GO:0019262">
    <property type="term" value="P:N-acetylneuraminate catabolic process"/>
    <property type="evidence" value="ECO:0007669"/>
    <property type="project" value="UniProtKB-UniRule"/>
</dbReference>
<evidence type="ECO:0000313" key="9">
    <source>
        <dbReference type="Proteomes" id="UP000323732"/>
    </source>
</evidence>
<evidence type="ECO:0000256" key="1">
    <source>
        <dbReference type="ARBA" id="ARBA00000056"/>
    </source>
</evidence>
<dbReference type="Pfam" id="PF04131">
    <property type="entry name" value="NanE"/>
    <property type="match status" value="1"/>
</dbReference>
<comment type="caution">
    <text evidence="8">The sequence shown here is derived from an EMBL/GenBank/DDBJ whole genome shotgun (WGS) entry which is preliminary data.</text>
</comment>
<evidence type="ECO:0000256" key="5">
    <source>
        <dbReference type="ARBA" id="ARBA00023235"/>
    </source>
</evidence>
<dbReference type="InterPro" id="IPR007260">
    <property type="entry name" value="NanE"/>
</dbReference>
<evidence type="ECO:0000256" key="7">
    <source>
        <dbReference type="HAMAP-Rule" id="MF_01235"/>
    </source>
</evidence>
<dbReference type="GO" id="GO:0047465">
    <property type="term" value="F:N-acylglucosamine-6-phosphate 2-epimerase activity"/>
    <property type="evidence" value="ECO:0007669"/>
    <property type="project" value="UniProtKB-EC"/>
</dbReference>
<protein>
    <recommendedName>
        <fullName evidence="7">Putative N-acetylmannosamine-6-phosphate 2-epimerase</fullName>
        <ecNumber evidence="7">5.1.3.9</ecNumber>
    </recommendedName>
    <alternativeName>
        <fullName evidence="7">ManNAc-6-P epimerase</fullName>
    </alternativeName>
</protein>
<name>A0A5D4SM03_9BACI</name>
<keyword evidence="5 7" id="KW-0413">Isomerase</keyword>
<evidence type="ECO:0000256" key="3">
    <source>
        <dbReference type="ARBA" id="ARBA00005081"/>
    </source>
</evidence>
<dbReference type="InterPro" id="IPR013785">
    <property type="entry name" value="Aldolase_TIM"/>
</dbReference>
<dbReference type="EMBL" id="VTES01000004">
    <property type="protein sequence ID" value="TYS63324.1"/>
    <property type="molecule type" value="Genomic_DNA"/>
</dbReference>